<evidence type="ECO:0000313" key="12">
    <source>
        <dbReference type="Proteomes" id="UP001158045"/>
    </source>
</evidence>
<dbReference type="InterPro" id="IPR001633">
    <property type="entry name" value="EAL_dom"/>
</dbReference>
<evidence type="ECO:0000256" key="5">
    <source>
        <dbReference type="ARBA" id="ARBA00022777"/>
    </source>
</evidence>
<feature type="transmembrane region" description="Helical" evidence="8">
    <location>
        <begin position="334"/>
        <end position="355"/>
    </location>
</feature>
<dbReference type="PANTHER" id="PTHR44757">
    <property type="entry name" value="DIGUANYLATE CYCLASE DGCP"/>
    <property type="match status" value="1"/>
</dbReference>
<dbReference type="Pfam" id="PF00563">
    <property type="entry name" value="EAL"/>
    <property type="match status" value="1"/>
</dbReference>
<dbReference type="Pfam" id="PF21623">
    <property type="entry name" value="HK_sensor_dom_bact"/>
    <property type="match status" value="1"/>
</dbReference>
<feature type="transmembrane region" description="Helical" evidence="8">
    <location>
        <begin position="17"/>
        <end position="37"/>
    </location>
</feature>
<protein>
    <submittedName>
        <fullName evidence="11">EAL domain-containing protein</fullName>
    </submittedName>
</protein>
<feature type="domain" description="EAL" evidence="10">
    <location>
        <begin position="667"/>
        <end position="919"/>
    </location>
</feature>
<dbReference type="CDD" id="cd01948">
    <property type="entry name" value="EAL"/>
    <property type="match status" value="1"/>
</dbReference>
<dbReference type="InterPro" id="IPR052155">
    <property type="entry name" value="Biofilm_reg_signaling"/>
</dbReference>
<keyword evidence="3" id="KW-0808">Transferase</keyword>
<dbReference type="Proteomes" id="UP001158045">
    <property type="component" value="Unassembled WGS sequence"/>
</dbReference>
<evidence type="ECO:0000259" key="10">
    <source>
        <dbReference type="PROSITE" id="PS50883"/>
    </source>
</evidence>
<dbReference type="RefSeq" id="WP_281095486.1">
    <property type="nucleotide sequence ID" value="NZ_JARYZI010000013.1"/>
</dbReference>
<evidence type="ECO:0000256" key="8">
    <source>
        <dbReference type="SAM" id="Phobius"/>
    </source>
</evidence>
<keyword evidence="8" id="KW-0472">Membrane</keyword>
<comment type="subcellular location">
    <subcellularLocation>
        <location evidence="1">Membrane</location>
    </subcellularLocation>
</comment>
<comment type="caution">
    <text evidence="11">The sequence shown here is derived from an EMBL/GenBank/DDBJ whole genome shotgun (WGS) entry which is preliminary data.</text>
</comment>
<dbReference type="PROSITE" id="PS50883">
    <property type="entry name" value="EAL"/>
    <property type="match status" value="1"/>
</dbReference>
<dbReference type="Gene3D" id="3.30.450.20">
    <property type="entry name" value="PAS domain"/>
    <property type="match status" value="2"/>
</dbReference>
<gene>
    <name evidence="11" type="ORF">QE109_15630</name>
</gene>
<keyword evidence="8" id="KW-0812">Transmembrane</keyword>
<feature type="domain" description="PAS" evidence="9">
    <location>
        <begin position="373"/>
        <end position="415"/>
    </location>
</feature>
<keyword evidence="4" id="KW-0547">Nucleotide-binding</keyword>
<organism evidence="11 12">
    <name type="scientific">Fusibacter bizertensis</name>
    <dbReference type="NCBI Taxonomy" id="1488331"/>
    <lineage>
        <taxon>Bacteria</taxon>
        <taxon>Bacillati</taxon>
        <taxon>Bacillota</taxon>
        <taxon>Clostridia</taxon>
        <taxon>Eubacteriales</taxon>
        <taxon>Eubacteriales Family XII. Incertae Sedis</taxon>
        <taxon>Fusibacter</taxon>
    </lineage>
</organism>
<evidence type="ECO:0000256" key="1">
    <source>
        <dbReference type="ARBA" id="ARBA00004370"/>
    </source>
</evidence>
<proteinExistence type="predicted"/>
<dbReference type="SUPFAM" id="SSF141868">
    <property type="entry name" value="EAL domain-like"/>
    <property type="match status" value="1"/>
</dbReference>
<accession>A0ABT6NGM3</accession>
<dbReference type="NCBIfam" id="TIGR00229">
    <property type="entry name" value="sensory_box"/>
    <property type="match status" value="1"/>
</dbReference>
<keyword evidence="2" id="KW-0597">Phosphoprotein</keyword>
<dbReference type="CDD" id="cd00130">
    <property type="entry name" value="PAS"/>
    <property type="match status" value="1"/>
</dbReference>
<keyword evidence="7" id="KW-0902">Two-component regulatory system</keyword>
<evidence type="ECO:0000256" key="7">
    <source>
        <dbReference type="ARBA" id="ARBA00023012"/>
    </source>
</evidence>
<dbReference type="InterPro" id="IPR000014">
    <property type="entry name" value="PAS"/>
</dbReference>
<evidence type="ECO:0000256" key="3">
    <source>
        <dbReference type="ARBA" id="ARBA00022679"/>
    </source>
</evidence>
<dbReference type="InterPro" id="IPR029151">
    <property type="entry name" value="Sensor-like_sf"/>
</dbReference>
<evidence type="ECO:0000256" key="6">
    <source>
        <dbReference type="ARBA" id="ARBA00022840"/>
    </source>
</evidence>
<dbReference type="InterPro" id="IPR035965">
    <property type="entry name" value="PAS-like_dom_sf"/>
</dbReference>
<dbReference type="Gene3D" id="3.20.20.450">
    <property type="entry name" value="EAL domain"/>
    <property type="match status" value="1"/>
</dbReference>
<dbReference type="EMBL" id="JARYZI010000013">
    <property type="protein sequence ID" value="MDH8679590.1"/>
    <property type="molecule type" value="Genomic_DNA"/>
</dbReference>
<dbReference type="InterPro" id="IPR035919">
    <property type="entry name" value="EAL_sf"/>
</dbReference>
<keyword evidence="5" id="KW-0418">Kinase</keyword>
<name>A0ABT6NGM3_9FIRM</name>
<dbReference type="PANTHER" id="PTHR44757:SF2">
    <property type="entry name" value="BIOFILM ARCHITECTURE MAINTENANCE PROTEIN MBAA"/>
    <property type="match status" value="1"/>
</dbReference>
<dbReference type="SUPFAM" id="SSF55785">
    <property type="entry name" value="PYP-like sensor domain (PAS domain)"/>
    <property type="match status" value="1"/>
</dbReference>
<keyword evidence="6" id="KW-0067">ATP-binding</keyword>
<dbReference type="SMART" id="SM00052">
    <property type="entry name" value="EAL"/>
    <property type="match status" value="1"/>
</dbReference>
<evidence type="ECO:0000259" key="9">
    <source>
        <dbReference type="PROSITE" id="PS50112"/>
    </source>
</evidence>
<dbReference type="SUPFAM" id="SSF103190">
    <property type="entry name" value="Sensory domain-like"/>
    <property type="match status" value="1"/>
</dbReference>
<evidence type="ECO:0000313" key="11">
    <source>
        <dbReference type="EMBL" id="MDH8679590.1"/>
    </source>
</evidence>
<dbReference type="InterPro" id="IPR048760">
    <property type="entry name" value="VP0354-like_sensor_dom"/>
</dbReference>
<evidence type="ECO:0000256" key="4">
    <source>
        <dbReference type="ARBA" id="ARBA00022741"/>
    </source>
</evidence>
<keyword evidence="12" id="KW-1185">Reference proteome</keyword>
<keyword evidence="8" id="KW-1133">Transmembrane helix</keyword>
<evidence type="ECO:0000256" key="2">
    <source>
        <dbReference type="ARBA" id="ARBA00022553"/>
    </source>
</evidence>
<sequence length="921" mass="106410">MQNFFEPDKLPKKTNTYAVAIAIICVIIYNIGFSIVFSNQMNALVGNYQENQHTAVDITDLFISDKFVDIYEELNILRNSSEMTSYLREPDAVPIIDEVEDMFIRYASNKNGLTQIRILDETGEEIVRVNKAKELIKRVPKSDLQNKFDRYYFQHAIVIDETQVYVSDFDLNIENGVIVEPYEPTIRFAAKLIDSSNQVKGILILNFDGEEFFSVINKYENLDVENLEIGILDLNNYWSLNHSDMTDLDEIVVTVKSNQSDQMRDIFEKVQINSKDKDEGKFRNNGYHFYYKKIDEIDEGKYVFEGKSFSWYFVSFFDLKMLIANNHPYYANRVMVQIGSSIIVFFIGFTISRLLRQKKNQQILILTSAYISNNTHDGILVVNQSYEVVYCNVVFQDIYGYKLNELLNRKITDFFEGNIHKSEIANDADEVWSDNIWNKTKAGNWILKNLTIKEIRDSKDILIYYIGIYSTPVEVNPLNKSLEKLEYQSSLIYQDDIQKIGRYIDEMEKEYEEYMAITVQLMGDSRKLLESSQSVHGKFITAGQQEMQIDMGYNLIAVPRTDLLILVSPVVSNLEIAPGEAFIKPEDIIVERAMMDIDAMLKKLQIRLGYSNLECKYQTGVAISSLKTDSGTDIIQNSLIALEALTKYKKSSYLVYDEKYYEFIKYENTLRNELKGALSNQEFYIVYQPQFDVKTNEIMGVEALVRWQNATLGNVSPLKFIPIMEETDQIYQLGQTVAALVIDDLMKFDWEKMPSRVSINLTSKEFINRKVINDLVYMINTSRIEGISFCLEITETTLVENLEIANEIIHLLHEENIEVSIDDFGTGYSSLGYLKQLLADELKIDRMFIMDYPERDDGKIIKAIISMGGEIGMSMVVEGVETLEQLELIKTLKCESYQGYYGSKPTTLKAVYEMYKSKHNK</sequence>
<reference evidence="11 12" key="1">
    <citation type="submission" date="2023-04" db="EMBL/GenBank/DDBJ databases">
        <title>Fusibacter bizertensis strain WBS, isolated from littoral bottom sediments of the Arctic seas - biochemical and genomic analysis.</title>
        <authorList>
            <person name="Brioukhanov A.L."/>
        </authorList>
    </citation>
    <scope>NUCLEOTIDE SEQUENCE [LARGE SCALE GENOMIC DNA]</scope>
    <source>
        <strain evidence="11 12">WBS</strain>
    </source>
</reference>
<dbReference type="PROSITE" id="PS50112">
    <property type="entry name" value="PAS"/>
    <property type="match status" value="1"/>
</dbReference>
<dbReference type="Pfam" id="PF13426">
    <property type="entry name" value="PAS_9"/>
    <property type="match status" value="1"/>
</dbReference>